<gene>
    <name evidence="1" type="ORF">S01H4_15328</name>
</gene>
<dbReference type="AlphaFoldDB" id="X1AFM7"/>
<accession>X1AFM7</accession>
<sequence>GDITTADNNYFEYGTPTLHPEGYTVVSDVLIGIGAQNCKQFANATLELDIMLVAEPVKVTKDELKEMLAQATDL</sequence>
<feature type="non-terminal residue" evidence="1">
    <location>
        <position position="1"/>
    </location>
</feature>
<reference evidence="1" key="1">
    <citation type="journal article" date="2014" name="Front. Microbiol.">
        <title>High frequency of phylogenetically diverse reductive dehalogenase-homologous genes in deep subseafloor sedimentary metagenomes.</title>
        <authorList>
            <person name="Kawai M."/>
            <person name="Futagami T."/>
            <person name="Toyoda A."/>
            <person name="Takaki Y."/>
            <person name="Nishi S."/>
            <person name="Hori S."/>
            <person name="Arai W."/>
            <person name="Tsubouchi T."/>
            <person name="Morono Y."/>
            <person name="Uchiyama I."/>
            <person name="Ito T."/>
            <person name="Fujiyama A."/>
            <person name="Inagaki F."/>
            <person name="Takami H."/>
        </authorList>
    </citation>
    <scope>NUCLEOTIDE SEQUENCE</scope>
    <source>
        <strain evidence="1">Expedition CK06-06</strain>
    </source>
</reference>
<organism evidence="1">
    <name type="scientific">marine sediment metagenome</name>
    <dbReference type="NCBI Taxonomy" id="412755"/>
    <lineage>
        <taxon>unclassified sequences</taxon>
        <taxon>metagenomes</taxon>
        <taxon>ecological metagenomes</taxon>
    </lineage>
</organism>
<protein>
    <submittedName>
        <fullName evidence="1">Uncharacterized protein</fullName>
    </submittedName>
</protein>
<comment type="caution">
    <text evidence="1">The sequence shown here is derived from an EMBL/GenBank/DDBJ whole genome shotgun (WGS) entry which is preliminary data.</text>
</comment>
<dbReference type="EMBL" id="BART01006719">
    <property type="protein sequence ID" value="GAG68587.1"/>
    <property type="molecule type" value="Genomic_DNA"/>
</dbReference>
<evidence type="ECO:0000313" key="1">
    <source>
        <dbReference type="EMBL" id="GAG68587.1"/>
    </source>
</evidence>
<proteinExistence type="predicted"/>
<name>X1AFM7_9ZZZZ</name>